<accession>A0ABU1GV56</accession>
<gene>
    <name evidence="7" type="ORF">QC825_07530</name>
</gene>
<dbReference type="InterPro" id="IPR022791">
    <property type="entry name" value="L-PG_synthase/AglD"/>
</dbReference>
<evidence type="ECO:0000313" key="8">
    <source>
        <dbReference type="Proteomes" id="UP001269375"/>
    </source>
</evidence>
<proteinExistence type="predicted"/>
<evidence type="ECO:0000256" key="5">
    <source>
        <dbReference type="ARBA" id="ARBA00023136"/>
    </source>
</evidence>
<dbReference type="PANTHER" id="PTHR37693:SF1">
    <property type="entry name" value="INTEGRAL MEMBRANE PROTEIN"/>
    <property type="match status" value="1"/>
</dbReference>
<keyword evidence="8" id="KW-1185">Reference proteome</keyword>
<keyword evidence="3 6" id="KW-0812">Transmembrane</keyword>
<dbReference type="EMBL" id="JARWAO010000003">
    <property type="protein sequence ID" value="MDR5895916.1"/>
    <property type="molecule type" value="Genomic_DNA"/>
</dbReference>
<feature type="transmembrane region" description="Helical" evidence="6">
    <location>
        <begin position="304"/>
        <end position="323"/>
    </location>
</feature>
<keyword evidence="4 6" id="KW-1133">Transmembrane helix</keyword>
<keyword evidence="2" id="KW-1003">Cell membrane</keyword>
<feature type="transmembrane region" description="Helical" evidence="6">
    <location>
        <begin position="248"/>
        <end position="267"/>
    </location>
</feature>
<evidence type="ECO:0000256" key="1">
    <source>
        <dbReference type="ARBA" id="ARBA00004651"/>
    </source>
</evidence>
<feature type="transmembrane region" description="Helical" evidence="6">
    <location>
        <begin position="216"/>
        <end position="242"/>
    </location>
</feature>
<protein>
    <submittedName>
        <fullName evidence="7">Lysylphosphatidylglycerol synthase transmembrane domain-containing protein</fullName>
    </submittedName>
</protein>
<feature type="transmembrane region" description="Helical" evidence="6">
    <location>
        <begin position="145"/>
        <end position="167"/>
    </location>
</feature>
<comment type="caution">
    <text evidence="7">The sequence shown here is derived from an EMBL/GenBank/DDBJ whole genome shotgun (WGS) entry which is preliminary data.</text>
</comment>
<dbReference type="Proteomes" id="UP001269375">
    <property type="component" value="Unassembled WGS sequence"/>
</dbReference>
<evidence type="ECO:0000313" key="7">
    <source>
        <dbReference type="EMBL" id="MDR5895916.1"/>
    </source>
</evidence>
<organism evidence="7 8">
    <name type="scientific">Larsenimonas suaedae</name>
    <dbReference type="NCBI Taxonomy" id="1851019"/>
    <lineage>
        <taxon>Bacteria</taxon>
        <taxon>Pseudomonadati</taxon>
        <taxon>Pseudomonadota</taxon>
        <taxon>Gammaproteobacteria</taxon>
        <taxon>Oceanospirillales</taxon>
        <taxon>Halomonadaceae</taxon>
        <taxon>Larsenimonas</taxon>
    </lineage>
</organism>
<feature type="transmembrane region" description="Helical" evidence="6">
    <location>
        <begin position="120"/>
        <end position="139"/>
    </location>
</feature>
<dbReference type="NCBIfam" id="TIGR00374">
    <property type="entry name" value="flippase-like domain"/>
    <property type="match status" value="1"/>
</dbReference>
<keyword evidence="5 6" id="KW-0472">Membrane</keyword>
<reference evidence="7 8" key="1">
    <citation type="submission" date="2023-04" db="EMBL/GenBank/DDBJ databases">
        <title>A long-awaited taxogenomic arrangement of the family Halomonadaceae.</title>
        <authorList>
            <person name="De La Haba R."/>
            <person name="Chuvochina M."/>
            <person name="Wittouck S."/>
            <person name="Arahal D.R."/>
            <person name="Sanchez-Porro C."/>
            <person name="Hugenholtz P."/>
            <person name="Ventosa A."/>
        </authorList>
    </citation>
    <scope>NUCLEOTIDE SEQUENCE [LARGE SCALE GENOMIC DNA]</scope>
    <source>
        <strain evidence="7 8">DSM 22428</strain>
    </source>
</reference>
<evidence type="ECO:0000256" key="6">
    <source>
        <dbReference type="SAM" id="Phobius"/>
    </source>
</evidence>
<feature type="transmembrane region" description="Helical" evidence="6">
    <location>
        <begin position="36"/>
        <end position="55"/>
    </location>
</feature>
<evidence type="ECO:0000256" key="2">
    <source>
        <dbReference type="ARBA" id="ARBA00022475"/>
    </source>
</evidence>
<dbReference type="RefSeq" id="WP_251589834.1">
    <property type="nucleotide sequence ID" value="NZ_JAMLJI010000001.1"/>
</dbReference>
<evidence type="ECO:0000256" key="3">
    <source>
        <dbReference type="ARBA" id="ARBA00022692"/>
    </source>
</evidence>
<comment type="subcellular location">
    <subcellularLocation>
        <location evidence="1">Cell membrane</location>
        <topology evidence="1">Multi-pass membrane protein</topology>
    </subcellularLocation>
</comment>
<dbReference type="PANTHER" id="PTHR37693">
    <property type="entry name" value="PHOSPHATIDYLGLYCEROL LYSYLTRANSFERASE"/>
    <property type="match status" value="1"/>
</dbReference>
<name>A0ABU1GV56_9GAMM</name>
<evidence type="ECO:0000256" key="4">
    <source>
        <dbReference type="ARBA" id="ARBA00022989"/>
    </source>
</evidence>
<dbReference type="Pfam" id="PF03706">
    <property type="entry name" value="LPG_synthase_TM"/>
    <property type="match status" value="1"/>
</dbReference>
<sequence length="340" mass="37648">MTRTLWLLGAGLLAILLVPLFLGGSGLFAQLQDFPLTLLLTMLGMIVVCWNLNALKLRILLKGRATDFGHMRAFGVVMASEFAICATPGGTGGPLTLISLLTRHGLRPAQTTAVFAVDQLIDLLFFLSSLIALSIYILIKAVDLQVGWLLGVPILLLTVGLSLLFLIARYHDRAIRFVAQCLVRFRIKPERRQRLNRRLLIFRDSLRETLKMPRMLLISAFVVSVAHWLVRYSILYFTVIGLGKHLDWTWTFLVQMLSMAAGQLTLLPGGAGGTELSSSALLAPILGQSTTAAAILIWRGITYYFYLIAGAPIFLMLAGRPLLKRILRGKTSKDDFQELN</sequence>